<protein>
    <submittedName>
        <fullName evidence="1">Uncharacterized protein</fullName>
    </submittedName>
</protein>
<dbReference type="Proteomes" id="UP001335325">
    <property type="component" value="Chromosome"/>
</dbReference>
<gene>
    <name evidence="1" type="ORF">OIE73_00575</name>
</gene>
<name>A0ABZ1GEM5_9ACTN</name>
<keyword evidence="2" id="KW-1185">Reference proteome</keyword>
<dbReference type="RefSeq" id="WP_326750745.1">
    <property type="nucleotide sequence ID" value="NZ_CP109134.1"/>
</dbReference>
<dbReference type="EMBL" id="CP109134">
    <property type="protein sequence ID" value="WSD04415.1"/>
    <property type="molecule type" value="Genomic_DNA"/>
</dbReference>
<evidence type="ECO:0000313" key="2">
    <source>
        <dbReference type="Proteomes" id="UP001335325"/>
    </source>
</evidence>
<accession>A0ABZ1GEM5</accession>
<sequence length="118" mass="12806">METARTRMAQLRRAIDACDRFNYSSIYGKSSVTTETLSVPNLGEEALRYRTPARLDSKGFPYSLVTAVRVGGVIATVQTGDVLGPLPPDKLTEFKPEPSTDESVIATLIENVIDAESA</sequence>
<dbReference type="GeneID" id="91541020"/>
<reference evidence="1 2" key="1">
    <citation type="submission" date="2022-10" db="EMBL/GenBank/DDBJ databases">
        <title>The complete genomes of actinobacterial strains from the NBC collection.</title>
        <authorList>
            <person name="Joergensen T.S."/>
            <person name="Alvarez Arevalo M."/>
            <person name="Sterndorff E.B."/>
            <person name="Faurdal D."/>
            <person name="Vuksanovic O."/>
            <person name="Mourched A.-S."/>
            <person name="Charusanti P."/>
            <person name="Shaw S."/>
            <person name="Blin K."/>
            <person name="Weber T."/>
        </authorList>
    </citation>
    <scope>NUCLEOTIDE SEQUENCE [LARGE SCALE GENOMIC DNA]</scope>
    <source>
        <strain evidence="1 2">NBC 01753</strain>
    </source>
</reference>
<evidence type="ECO:0000313" key="1">
    <source>
        <dbReference type="EMBL" id="WSD04415.1"/>
    </source>
</evidence>
<proteinExistence type="predicted"/>
<organism evidence="1 2">
    <name type="scientific">Streptomyces hirsutus</name>
    <dbReference type="NCBI Taxonomy" id="35620"/>
    <lineage>
        <taxon>Bacteria</taxon>
        <taxon>Bacillati</taxon>
        <taxon>Actinomycetota</taxon>
        <taxon>Actinomycetes</taxon>
        <taxon>Kitasatosporales</taxon>
        <taxon>Streptomycetaceae</taxon>
        <taxon>Streptomyces</taxon>
    </lineage>
</organism>